<name>A0A2I0JPZ8_PUNGR</name>
<keyword evidence="2" id="KW-1185">Reference proteome</keyword>
<dbReference type="AlphaFoldDB" id="A0A2I0JPZ8"/>
<comment type="caution">
    <text evidence="1">The sequence shown here is derived from an EMBL/GenBank/DDBJ whole genome shotgun (WGS) entry which is preliminary data.</text>
</comment>
<proteinExistence type="predicted"/>
<protein>
    <submittedName>
        <fullName evidence="1">Uncharacterized protein</fullName>
    </submittedName>
</protein>
<gene>
    <name evidence="1" type="ORF">CRG98_021645</name>
</gene>
<sequence>MTIGDSFSRASVARPEEGFVEGSAKREAVVVGIESHSPKIRLSPLSKRREEGDWDCGGRNQATTTLIDLLSLSLSLQMKSEKDDYGAIGARCLPSPPQARSPGIHGTIGDLAGAVTGPATPLL</sequence>
<reference evidence="1 2" key="1">
    <citation type="submission" date="2017-11" db="EMBL/GenBank/DDBJ databases">
        <title>De-novo sequencing of pomegranate (Punica granatum L.) genome.</title>
        <authorList>
            <person name="Akparov Z."/>
            <person name="Amiraslanov A."/>
            <person name="Hajiyeva S."/>
            <person name="Abbasov M."/>
            <person name="Kaur K."/>
            <person name="Hamwieh A."/>
            <person name="Solovyev V."/>
            <person name="Salamov A."/>
            <person name="Braich B."/>
            <person name="Kosarev P."/>
            <person name="Mahmoud A."/>
            <person name="Hajiyev E."/>
            <person name="Babayeva S."/>
            <person name="Izzatullayeva V."/>
            <person name="Mammadov A."/>
            <person name="Mammadov A."/>
            <person name="Sharifova S."/>
            <person name="Ojaghi J."/>
            <person name="Eynullazada K."/>
            <person name="Bayramov B."/>
            <person name="Abdulazimova A."/>
            <person name="Shahmuradov I."/>
        </authorList>
    </citation>
    <scope>NUCLEOTIDE SEQUENCE [LARGE SCALE GENOMIC DNA]</scope>
    <source>
        <strain evidence="2">cv. AG2017</strain>
        <tissue evidence="1">Leaf</tissue>
    </source>
</reference>
<accession>A0A2I0JPZ8</accession>
<evidence type="ECO:0000313" key="1">
    <source>
        <dbReference type="EMBL" id="PKI57970.1"/>
    </source>
</evidence>
<dbReference type="EMBL" id="PGOL01001456">
    <property type="protein sequence ID" value="PKI57970.1"/>
    <property type="molecule type" value="Genomic_DNA"/>
</dbReference>
<organism evidence="1 2">
    <name type="scientific">Punica granatum</name>
    <name type="common">Pomegranate</name>
    <dbReference type="NCBI Taxonomy" id="22663"/>
    <lineage>
        <taxon>Eukaryota</taxon>
        <taxon>Viridiplantae</taxon>
        <taxon>Streptophyta</taxon>
        <taxon>Embryophyta</taxon>
        <taxon>Tracheophyta</taxon>
        <taxon>Spermatophyta</taxon>
        <taxon>Magnoliopsida</taxon>
        <taxon>eudicotyledons</taxon>
        <taxon>Gunneridae</taxon>
        <taxon>Pentapetalae</taxon>
        <taxon>rosids</taxon>
        <taxon>malvids</taxon>
        <taxon>Myrtales</taxon>
        <taxon>Lythraceae</taxon>
        <taxon>Punica</taxon>
    </lineage>
</organism>
<evidence type="ECO:0000313" key="2">
    <source>
        <dbReference type="Proteomes" id="UP000233551"/>
    </source>
</evidence>
<dbReference type="Proteomes" id="UP000233551">
    <property type="component" value="Unassembled WGS sequence"/>
</dbReference>